<keyword evidence="4" id="KW-0479">Metal-binding</keyword>
<keyword evidence="5" id="KW-0255">Endonuclease</keyword>
<organism evidence="8">
    <name type="scientific">freshwater metagenome</name>
    <dbReference type="NCBI Taxonomy" id="449393"/>
    <lineage>
        <taxon>unclassified sequences</taxon>
        <taxon>metagenomes</taxon>
        <taxon>ecological metagenomes</taxon>
    </lineage>
</organism>
<evidence type="ECO:0000313" key="8">
    <source>
        <dbReference type="EMBL" id="CAB4337654.1"/>
    </source>
</evidence>
<dbReference type="Pfam" id="PF02130">
    <property type="entry name" value="YbeY"/>
    <property type="match status" value="1"/>
</dbReference>
<dbReference type="AlphaFoldDB" id="A0A6J5Z597"/>
<evidence type="ECO:0000256" key="7">
    <source>
        <dbReference type="ARBA" id="ARBA00022833"/>
    </source>
</evidence>
<dbReference type="InterPro" id="IPR020549">
    <property type="entry name" value="YbeY_CS"/>
</dbReference>
<dbReference type="GO" id="GO:0046872">
    <property type="term" value="F:metal ion binding"/>
    <property type="evidence" value="ECO:0007669"/>
    <property type="project" value="UniProtKB-KW"/>
</dbReference>
<accession>A0A6J5Z597</accession>
<name>A0A6J5Z597_9ZZZZ</name>
<evidence type="ECO:0000256" key="5">
    <source>
        <dbReference type="ARBA" id="ARBA00022759"/>
    </source>
</evidence>
<dbReference type="PANTHER" id="PTHR46986:SF1">
    <property type="entry name" value="ENDORIBONUCLEASE YBEY, CHLOROPLASTIC"/>
    <property type="match status" value="1"/>
</dbReference>
<dbReference type="HAMAP" id="MF_00009">
    <property type="entry name" value="Endoribonucl_YbeY"/>
    <property type="match status" value="1"/>
</dbReference>
<keyword evidence="6" id="KW-0378">Hydrolase</keyword>
<dbReference type="EMBL" id="CAESAG010000093">
    <property type="protein sequence ID" value="CAB4337654.1"/>
    <property type="molecule type" value="Genomic_DNA"/>
</dbReference>
<dbReference type="PANTHER" id="PTHR46986">
    <property type="entry name" value="ENDORIBONUCLEASE YBEY, CHLOROPLASTIC"/>
    <property type="match status" value="1"/>
</dbReference>
<comment type="cofactor">
    <cofactor evidence="1">
        <name>Zn(2+)</name>
        <dbReference type="ChEBI" id="CHEBI:29105"/>
    </cofactor>
</comment>
<keyword evidence="7" id="KW-0862">Zinc</keyword>
<dbReference type="Gene3D" id="3.40.390.30">
    <property type="entry name" value="Metalloproteases ('zincins'), catalytic domain"/>
    <property type="match status" value="1"/>
</dbReference>
<proteinExistence type="inferred from homology"/>
<sequence length="144" mass="16172">MTIELVNRSGALVPEKEITSLLDYGIEYMELNPECEISLSFVDVQEMEELHIKWMQEDGPTDVLSFPMDMPESKGDVVTLGDIVISPAVAAKQAASAGHSVEHEMYILATHGLLHILGYDHADPDEEKVMFTLQEKIVKEWSQR</sequence>
<protein>
    <submittedName>
        <fullName evidence="8">Unannotated protein</fullName>
    </submittedName>
</protein>
<dbReference type="GO" id="GO:0006364">
    <property type="term" value="P:rRNA processing"/>
    <property type="evidence" value="ECO:0007669"/>
    <property type="project" value="InterPro"/>
</dbReference>
<evidence type="ECO:0000256" key="3">
    <source>
        <dbReference type="ARBA" id="ARBA00022722"/>
    </source>
</evidence>
<dbReference type="PROSITE" id="PS01306">
    <property type="entry name" value="UPF0054"/>
    <property type="match status" value="1"/>
</dbReference>
<evidence type="ECO:0000256" key="1">
    <source>
        <dbReference type="ARBA" id="ARBA00001947"/>
    </source>
</evidence>
<dbReference type="GO" id="GO:0004222">
    <property type="term" value="F:metalloendopeptidase activity"/>
    <property type="evidence" value="ECO:0007669"/>
    <property type="project" value="InterPro"/>
</dbReference>
<dbReference type="InterPro" id="IPR002036">
    <property type="entry name" value="YbeY"/>
</dbReference>
<dbReference type="GO" id="GO:0004519">
    <property type="term" value="F:endonuclease activity"/>
    <property type="evidence" value="ECO:0007669"/>
    <property type="project" value="UniProtKB-KW"/>
</dbReference>
<keyword evidence="3" id="KW-0540">Nuclease</keyword>
<dbReference type="InterPro" id="IPR023091">
    <property type="entry name" value="MetalPrtase_cat_dom_sf_prd"/>
</dbReference>
<comment type="similarity">
    <text evidence="2">Belongs to the endoribonuclease YbeY family.</text>
</comment>
<gene>
    <name evidence="8" type="ORF">UFOPK4080_00666</name>
</gene>
<evidence type="ECO:0000256" key="6">
    <source>
        <dbReference type="ARBA" id="ARBA00022801"/>
    </source>
</evidence>
<evidence type="ECO:0000256" key="2">
    <source>
        <dbReference type="ARBA" id="ARBA00010875"/>
    </source>
</evidence>
<reference evidence="8" key="1">
    <citation type="submission" date="2020-05" db="EMBL/GenBank/DDBJ databases">
        <authorList>
            <person name="Chiriac C."/>
            <person name="Salcher M."/>
            <person name="Ghai R."/>
            <person name="Kavagutti S V."/>
        </authorList>
    </citation>
    <scope>NUCLEOTIDE SEQUENCE</scope>
</reference>
<dbReference type="NCBIfam" id="TIGR00043">
    <property type="entry name" value="rRNA maturation RNase YbeY"/>
    <property type="match status" value="1"/>
</dbReference>
<dbReference type="SUPFAM" id="SSF55486">
    <property type="entry name" value="Metalloproteases ('zincins'), catalytic domain"/>
    <property type="match status" value="1"/>
</dbReference>
<evidence type="ECO:0000256" key="4">
    <source>
        <dbReference type="ARBA" id="ARBA00022723"/>
    </source>
</evidence>